<dbReference type="SUPFAM" id="SSF88713">
    <property type="entry name" value="Glycoside hydrolase/deacetylase"/>
    <property type="match status" value="1"/>
</dbReference>
<organism evidence="2 3">
    <name type="scientific">Schizothecium vesticola</name>
    <dbReference type="NCBI Taxonomy" id="314040"/>
    <lineage>
        <taxon>Eukaryota</taxon>
        <taxon>Fungi</taxon>
        <taxon>Dikarya</taxon>
        <taxon>Ascomycota</taxon>
        <taxon>Pezizomycotina</taxon>
        <taxon>Sordariomycetes</taxon>
        <taxon>Sordariomycetidae</taxon>
        <taxon>Sordariales</taxon>
        <taxon>Schizotheciaceae</taxon>
        <taxon>Schizothecium</taxon>
    </lineage>
</organism>
<dbReference type="PANTHER" id="PTHR47561">
    <property type="entry name" value="POLYSACCHARIDE DEACETYLASE FAMILY PROTEIN (AFU_ORTHOLOGUE AFUA_6G05030)"/>
    <property type="match status" value="1"/>
</dbReference>
<sequence length="266" mass="30260">MASRIRWPSGKKAAVSFTMDNLGEAQDVYRGVWTEPHGTHPAITNQLPRMLSLLDAHGIKATYFAESWSLGVYPDVVRDMASRGHEIGWHSFQHEVWGSLSAAEEDRSFERSFAAAKEFGVEYWGFRPPGGKINERTWALLRQKGVRYVSPEGSEAGLGRQDVVVLPFEWAAVDALYYMDKFKGGLYGETGPVRFEEYLVKRLEEVKESGGFLSVLFHPFLQTTEEKFRVLETVLKRLAEDEEIWCAPCCEVAEWIDGNRDQFARV</sequence>
<gene>
    <name evidence="2" type="ORF">B0T18DRAFT_323919</name>
</gene>
<comment type="caution">
    <text evidence="2">The sequence shown here is derived from an EMBL/GenBank/DDBJ whole genome shotgun (WGS) entry which is preliminary data.</text>
</comment>
<dbReference type="AlphaFoldDB" id="A0AA40F2W1"/>
<protein>
    <recommendedName>
        <fullName evidence="1">NodB homology domain-containing protein</fullName>
    </recommendedName>
</protein>
<reference evidence="2" key="1">
    <citation type="submission" date="2023-06" db="EMBL/GenBank/DDBJ databases">
        <title>Genome-scale phylogeny and comparative genomics of the fungal order Sordariales.</title>
        <authorList>
            <consortium name="Lawrence Berkeley National Laboratory"/>
            <person name="Hensen N."/>
            <person name="Bonometti L."/>
            <person name="Westerberg I."/>
            <person name="Brannstrom I.O."/>
            <person name="Guillou S."/>
            <person name="Cros-Aarteil S."/>
            <person name="Calhoun S."/>
            <person name="Haridas S."/>
            <person name="Kuo A."/>
            <person name="Mondo S."/>
            <person name="Pangilinan J."/>
            <person name="Riley R."/>
            <person name="LaButti K."/>
            <person name="Andreopoulos B."/>
            <person name="Lipzen A."/>
            <person name="Chen C."/>
            <person name="Yanf M."/>
            <person name="Daum C."/>
            <person name="Ng V."/>
            <person name="Clum A."/>
            <person name="Steindorff A."/>
            <person name="Ohm R."/>
            <person name="Martin F."/>
            <person name="Silar P."/>
            <person name="Natvig D."/>
            <person name="Lalanne C."/>
            <person name="Gautier V."/>
            <person name="Ament-velasquez S.L."/>
            <person name="Kruys A."/>
            <person name="Hutchinson M.I."/>
            <person name="Powell A.J."/>
            <person name="Barry K."/>
            <person name="Miller A.N."/>
            <person name="Grigoriev I.V."/>
            <person name="Debuchy R."/>
            <person name="Gladieux P."/>
            <person name="Thoren M.H."/>
            <person name="Johannesson H."/>
        </authorList>
    </citation>
    <scope>NUCLEOTIDE SEQUENCE</scope>
    <source>
        <strain evidence="2">SMH3187-1</strain>
    </source>
</reference>
<evidence type="ECO:0000313" key="2">
    <source>
        <dbReference type="EMBL" id="KAK0750143.1"/>
    </source>
</evidence>
<dbReference type="GO" id="GO:0016810">
    <property type="term" value="F:hydrolase activity, acting on carbon-nitrogen (but not peptide) bonds"/>
    <property type="evidence" value="ECO:0007669"/>
    <property type="project" value="InterPro"/>
</dbReference>
<dbReference type="Pfam" id="PF01522">
    <property type="entry name" value="Polysacc_deac_1"/>
    <property type="match status" value="1"/>
</dbReference>
<evidence type="ECO:0000313" key="3">
    <source>
        <dbReference type="Proteomes" id="UP001172155"/>
    </source>
</evidence>
<keyword evidence="3" id="KW-1185">Reference proteome</keyword>
<dbReference type="PANTHER" id="PTHR47561:SF1">
    <property type="entry name" value="POLYSACCHARIDE DEACETYLASE FAMILY PROTEIN (AFU_ORTHOLOGUE AFUA_6G05030)"/>
    <property type="match status" value="1"/>
</dbReference>
<accession>A0AA40F2W1</accession>
<evidence type="ECO:0000259" key="1">
    <source>
        <dbReference type="PROSITE" id="PS51677"/>
    </source>
</evidence>
<dbReference type="GO" id="GO:0005975">
    <property type="term" value="P:carbohydrate metabolic process"/>
    <property type="evidence" value="ECO:0007669"/>
    <property type="project" value="InterPro"/>
</dbReference>
<name>A0AA40F2W1_9PEZI</name>
<dbReference type="InterPro" id="IPR011330">
    <property type="entry name" value="Glyco_hydro/deAcase_b/a-brl"/>
</dbReference>
<dbReference type="InterPro" id="IPR002509">
    <property type="entry name" value="NODB_dom"/>
</dbReference>
<dbReference type="PROSITE" id="PS51677">
    <property type="entry name" value="NODB"/>
    <property type="match status" value="1"/>
</dbReference>
<feature type="domain" description="NodB homology" evidence="1">
    <location>
        <begin position="30"/>
        <end position="247"/>
    </location>
</feature>
<dbReference type="Gene3D" id="3.20.20.370">
    <property type="entry name" value="Glycoside hydrolase/deacetylase"/>
    <property type="match status" value="1"/>
</dbReference>
<proteinExistence type="predicted"/>
<dbReference type="EMBL" id="JAUKUD010000003">
    <property type="protein sequence ID" value="KAK0750143.1"/>
    <property type="molecule type" value="Genomic_DNA"/>
</dbReference>
<dbReference type="Proteomes" id="UP001172155">
    <property type="component" value="Unassembled WGS sequence"/>
</dbReference>